<reference evidence="2" key="1">
    <citation type="submission" date="2021-01" db="UniProtKB">
        <authorList>
            <consortium name="EnsemblMetazoa"/>
        </authorList>
    </citation>
    <scope>IDENTIFICATION</scope>
</reference>
<dbReference type="RefSeq" id="XP_031782604.1">
    <property type="nucleotide sequence ID" value="XM_031926744.2"/>
</dbReference>
<dbReference type="SMR" id="A0A7M7Q8P9"/>
<dbReference type="FunCoup" id="A0A7M7Q8P9">
    <property type="interactions" value="48"/>
</dbReference>
<protein>
    <recommendedName>
        <fullName evidence="4">Regulatory protein zeste</fullName>
    </recommendedName>
</protein>
<evidence type="ECO:0000313" key="2">
    <source>
        <dbReference type="EnsemblMetazoa" id="XP_031782604"/>
    </source>
</evidence>
<keyword evidence="1" id="KW-0175">Coiled coil</keyword>
<evidence type="ECO:0000256" key="1">
    <source>
        <dbReference type="SAM" id="Coils"/>
    </source>
</evidence>
<dbReference type="InParanoid" id="A0A7M7Q8P9"/>
<sequence>MLKFISDNPEIITHSSTKDNERALWKELVTKLNDLKPEKSIDNWKNFWQRWQASVSSKPESILTPLDCKLKVFIAKIMNNSETIEREDSRARYTIKEIEDTIRDIEKERSKQQLQIDENDYKIEIYKINIKRLENENTEKRKRIQQINDKKRHLHKQRRIITGRVENVYESSKFNTLKKEIKKEPLV</sequence>
<evidence type="ECO:0000313" key="3">
    <source>
        <dbReference type="Proteomes" id="UP000002358"/>
    </source>
</evidence>
<dbReference type="AlphaFoldDB" id="A0A7M7Q8P9"/>
<feature type="coiled-coil region" evidence="1">
    <location>
        <begin position="95"/>
        <end position="150"/>
    </location>
</feature>
<dbReference type="Proteomes" id="UP000002358">
    <property type="component" value="Chromosome 3"/>
</dbReference>
<dbReference type="KEGG" id="nvi:100679222"/>
<keyword evidence="3" id="KW-1185">Reference proteome</keyword>
<organism evidence="2 3">
    <name type="scientific">Nasonia vitripennis</name>
    <name type="common">Parasitic wasp</name>
    <dbReference type="NCBI Taxonomy" id="7425"/>
    <lineage>
        <taxon>Eukaryota</taxon>
        <taxon>Metazoa</taxon>
        <taxon>Ecdysozoa</taxon>
        <taxon>Arthropoda</taxon>
        <taxon>Hexapoda</taxon>
        <taxon>Insecta</taxon>
        <taxon>Pterygota</taxon>
        <taxon>Neoptera</taxon>
        <taxon>Endopterygota</taxon>
        <taxon>Hymenoptera</taxon>
        <taxon>Apocrita</taxon>
        <taxon>Proctotrupomorpha</taxon>
        <taxon>Chalcidoidea</taxon>
        <taxon>Pteromalidae</taxon>
        <taxon>Pteromalinae</taxon>
        <taxon>Nasonia</taxon>
    </lineage>
</organism>
<dbReference type="EnsemblMetazoa" id="XM_031926744">
    <property type="protein sequence ID" value="XP_031782604"/>
    <property type="gene ID" value="LOC100679222"/>
</dbReference>
<evidence type="ECO:0008006" key="4">
    <source>
        <dbReference type="Google" id="ProtNLM"/>
    </source>
</evidence>
<dbReference type="OrthoDB" id="7543230at2759"/>
<name>A0A7M7Q8P9_NASVI</name>
<proteinExistence type="predicted"/>
<accession>A0A7M7Q8P9</accession>
<dbReference type="GeneID" id="100679222"/>